<feature type="transmembrane region" description="Helical" evidence="1">
    <location>
        <begin position="7"/>
        <end position="28"/>
    </location>
</feature>
<dbReference type="EMBL" id="SNYA01000009">
    <property type="protein sequence ID" value="TDP89457.1"/>
    <property type="molecule type" value="Genomic_DNA"/>
</dbReference>
<comment type="caution">
    <text evidence="2">The sequence shown here is derived from an EMBL/GenBank/DDBJ whole genome shotgun (WGS) entry which is preliminary data.</text>
</comment>
<keyword evidence="1" id="KW-0472">Membrane</keyword>
<organism evidence="2 3">
    <name type="scientific">Leucobacter luti</name>
    <dbReference type="NCBI Taxonomy" id="340320"/>
    <lineage>
        <taxon>Bacteria</taxon>
        <taxon>Bacillati</taxon>
        <taxon>Actinomycetota</taxon>
        <taxon>Actinomycetes</taxon>
        <taxon>Micrococcales</taxon>
        <taxon>Microbacteriaceae</taxon>
        <taxon>Leucobacter</taxon>
    </lineage>
</organism>
<dbReference type="AlphaFoldDB" id="A0A4R6RT22"/>
<accession>A0A4R6RT22</accession>
<evidence type="ECO:0000256" key="1">
    <source>
        <dbReference type="SAM" id="Phobius"/>
    </source>
</evidence>
<keyword evidence="3" id="KW-1185">Reference proteome</keyword>
<proteinExistence type="predicted"/>
<keyword evidence="1" id="KW-1133">Transmembrane helix</keyword>
<gene>
    <name evidence="2" type="ORF">EDF62_3186</name>
</gene>
<protein>
    <submittedName>
        <fullName evidence="2">Uncharacterized protein</fullName>
    </submittedName>
</protein>
<dbReference type="OrthoDB" id="4571002at2"/>
<evidence type="ECO:0000313" key="2">
    <source>
        <dbReference type="EMBL" id="TDP89457.1"/>
    </source>
</evidence>
<reference evidence="2 3" key="1">
    <citation type="submission" date="2019-03" db="EMBL/GenBank/DDBJ databases">
        <title>Genomic analyses of the natural microbiome of Caenorhabditis elegans.</title>
        <authorList>
            <person name="Samuel B."/>
        </authorList>
    </citation>
    <scope>NUCLEOTIDE SEQUENCE [LARGE SCALE GENOMIC DNA]</scope>
    <source>
        <strain evidence="2 3">JUb18</strain>
    </source>
</reference>
<dbReference type="RefSeq" id="WP_133617730.1">
    <property type="nucleotide sequence ID" value="NZ_SNYA01000009.1"/>
</dbReference>
<name>A0A4R6RT22_9MICO</name>
<keyword evidence="1" id="KW-0812">Transmembrane</keyword>
<evidence type="ECO:0000313" key="3">
    <source>
        <dbReference type="Proteomes" id="UP000295601"/>
    </source>
</evidence>
<dbReference type="Proteomes" id="UP000295601">
    <property type="component" value="Unassembled WGS sequence"/>
</dbReference>
<sequence>MPPLPLAIRILTTWGVILPLALLAQWALSPLTETWHPVLRLTATISLVVPIAVTWGLPLAMRAAASLGRTRRKLR</sequence>
<feature type="transmembrane region" description="Helical" evidence="1">
    <location>
        <begin position="40"/>
        <end position="65"/>
    </location>
</feature>